<keyword evidence="1" id="KW-1133">Transmembrane helix</keyword>
<comment type="caution">
    <text evidence="2">The sequence shown here is derived from an EMBL/GenBank/DDBJ whole genome shotgun (WGS) entry which is preliminary data.</text>
</comment>
<feature type="transmembrane region" description="Helical" evidence="1">
    <location>
        <begin position="71"/>
        <end position="90"/>
    </location>
</feature>
<accession>A0A9P7RSW7</accession>
<sequence>MVAFHNDILLRRLVNSCREFESLLNVDFASRYVSLQPLPFPPQTSCERSQTTAFHRAQACPQADYRRLSMASVASVIRLLGLSVVTFLISRRLYNFISSKPEWRKMSWGKICMFLILITSWAFLFTCGFLLAVVDSSTDSAACSVAMFACAILHGVNRVRGQNFMQLALCDADSQLLIHAFLVEKVYIVWSNGCMIARLRTPMYKVCLVVQLGFTILLGLLITGISMTVGGNGACLVEYDGYLATSIVGYDFLQCLFFTLAFVWPLKKSSVMSPALKTIAKKTLVGAFSGLTIYVASALVALISSKGHEWDSEYMSFFSVDVTLNALILYWVSSGAPSDSVRDFTLPQVTITAGSNWEVDSIRTDSSQMTVVGVSDGTNDTQALSPVVGDHGTVITSLARRTDTSELKSNSNDLHMELETDRNPSV</sequence>
<protein>
    <recommendedName>
        <fullName evidence="4">Transmembrane protein</fullName>
    </recommendedName>
</protein>
<feature type="transmembrane region" description="Helical" evidence="1">
    <location>
        <begin position="111"/>
        <end position="133"/>
    </location>
</feature>
<organism evidence="2 3">
    <name type="scientific">Marasmius oreades</name>
    <name type="common">fairy-ring Marasmius</name>
    <dbReference type="NCBI Taxonomy" id="181124"/>
    <lineage>
        <taxon>Eukaryota</taxon>
        <taxon>Fungi</taxon>
        <taxon>Dikarya</taxon>
        <taxon>Basidiomycota</taxon>
        <taxon>Agaricomycotina</taxon>
        <taxon>Agaricomycetes</taxon>
        <taxon>Agaricomycetidae</taxon>
        <taxon>Agaricales</taxon>
        <taxon>Marasmiineae</taxon>
        <taxon>Marasmiaceae</taxon>
        <taxon>Marasmius</taxon>
    </lineage>
</organism>
<evidence type="ECO:0008006" key="4">
    <source>
        <dbReference type="Google" id="ProtNLM"/>
    </source>
</evidence>
<feature type="transmembrane region" description="Helical" evidence="1">
    <location>
        <begin position="284"/>
        <end position="303"/>
    </location>
</feature>
<feature type="transmembrane region" description="Helical" evidence="1">
    <location>
        <begin position="206"/>
        <end position="229"/>
    </location>
</feature>
<evidence type="ECO:0000256" key="1">
    <source>
        <dbReference type="SAM" id="Phobius"/>
    </source>
</evidence>
<reference evidence="2" key="1">
    <citation type="journal article" date="2021" name="Genome Biol. Evol.">
        <title>The assembled and annotated genome of the fairy-ring fungus Marasmius oreades.</title>
        <authorList>
            <person name="Hiltunen M."/>
            <person name="Ament-Velasquez S.L."/>
            <person name="Johannesson H."/>
        </authorList>
    </citation>
    <scope>NUCLEOTIDE SEQUENCE</scope>
    <source>
        <strain evidence="2">03SP1</strain>
    </source>
</reference>
<proteinExistence type="predicted"/>
<evidence type="ECO:0000313" key="3">
    <source>
        <dbReference type="Proteomes" id="UP001049176"/>
    </source>
</evidence>
<dbReference type="GeneID" id="66079935"/>
<dbReference type="AlphaFoldDB" id="A0A9P7RSW7"/>
<name>A0A9P7RSW7_9AGAR</name>
<evidence type="ECO:0000313" key="2">
    <source>
        <dbReference type="EMBL" id="KAG7089154.1"/>
    </source>
</evidence>
<dbReference type="EMBL" id="CM032187">
    <property type="protein sequence ID" value="KAG7089154.1"/>
    <property type="molecule type" value="Genomic_DNA"/>
</dbReference>
<dbReference type="OrthoDB" id="3013817at2759"/>
<gene>
    <name evidence="2" type="ORF">E1B28_010860</name>
</gene>
<dbReference type="Proteomes" id="UP001049176">
    <property type="component" value="Chromosome 7"/>
</dbReference>
<feature type="transmembrane region" description="Helical" evidence="1">
    <location>
        <begin position="241"/>
        <end position="264"/>
    </location>
</feature>
<feature type="transmembrane region" description="Helical" evidence="1">
    <location>
        <begin position="315"/>
        <end position="332"/>
    </location>
</feature>
<keyword evidence="3" id="KW-1185">Reference proteome</keyword>
<keyword evidence="1" id="KW-0812">Transmembrane</keyword>
<dbReference type="RefSeq" id="XP_043005624.1">
    <property type="nucleotide sequence ID" value="XM_043155842.1"/>
</dbReference>
<feature type="transmembrane region" description="Helical" evidence="1">
    <location>
        <begin position="139"/>
        <end position="156"/>
    </location>
</feature>
<dbReference type="KEGG" id="more:E1B28_010860"/>
<keyword evidence="1" id="KW-0472">Membrane</keyword>